<feature type="region of interest" description="Disordered" evidence="1">
    <location>
        <begin position="164"/>
        <end position="189"/>
    </location>
</feature>
<organism evidence="3 5">
    <name type="scientific">Cucumis melo var. makuwa</name>
    <name type="common">Oriental melon</name>
    <dbReference type="NCBI Taxonomy" id="1194695"/>
    <lineage>
        <taxon>Eukaryota</taxon>
        <taxon>Viridiplantae</taxon>
        <taxon>Streptophyta</taxon>
        <taxon>Embryophyta</taxon>
        <taxon>Tracheophyta</taxon>
        <taxon>Spermatophyta</taxon>
        <taxon>Magnoliopsida</taxon>
        <taxon>eudicotyledons</taxon>
        <taxon>Gunneridae</taxon>
        <taxon>Pentapetalae</taxon>
        <taxon>rosids</taxon>
        <taxon>fabids</taxon>
        <taxon>Cucurbitales</taxon>
        <taxon>Cucurbitaceae</taxon>
        <taxon>Benincaseae</taxon>
        <taxon>Cucumis</taxon>
    </lineage>
</organism>
<feature type="compositionally biased region" description="Acidic residues" evidence="1">
    <location>
        <begin position="164"/>
        <end position="179"/>
    </location>
</feature>
<dbReference type="Proteomes" id="UP000321947">
    <property type="component" value="Unassembled WGS sequence"/>
</dbReference>
<accession>A0A5D3D503</accession>
<comment type="caution">
    <text evidence="3">The sequence shown here is derived from an EMBL/GenBank/DDBJ whole genome shotgun (WGS) entry which is preliminary data.</text>
</comment>
<keyword evidence="3" id="KW-0396">Initiation factor</keyword>
<sequence length="309" mass="36413">MLETLFTMKLNREKSKGIPSADLLVCFPSRSHLALMPNPLCSPARGSDSSKFRLDHRRFHRRRKSAESPVVWAKAKTMGSEISEPSSPKVTCAGQIKIRPKNSKSWQSVMEEIERIHNRRKLRRRRFRWVESFGFKKDIMQFLTCLRTIRFDFRCFRAFPETDFTTEEEEEEEEEEEDEKNQVGIEENESSRTAFSKWFMVLQENGSNELKRDSKSLCNEDDESIEAIMAPPINALLLMRCRSAPARRWMEEESEEGDDEKEKVKVKKSLKWLMEEENRERLVVEMGTDFCRMTSDNAKEFTRSQSWKV</sequence>
<evidence type="ECO:0000313" key="4">
    <source>
        <dbReference type="Proteomes" id="UP000321393"/>
    </source>
</evidence>
<gene>
    <name evidence="3" type="ORF">E5676_scaffold119G001490</name>
    <name evidence="2" type="ORF">E6C27_scaffold548G002010</name>
</gene>
<dbReference type="Proteomes" id="UP000321393">
    <property type="component" value="Unassembled WGS sequence"/>
</dbReference>
<name>A0A5D3D503_CUCMM</name>
<dbReference type="EMBL" id="SSTD01007659">
    <property type="protein sequence ID" value="TYK18616.1"/>
    <property type="molecule type" value="Genomic_DNA"/>
</dbReference>
<dbReference type="PANTHER" id="PTHR33448">
    <property type="entry name" value="CHLOROPLAST PROTEIN HCF243-RELATED"/>
    <property type="match status" value="1"/>
</dbReference>
<dbReference type="GO" id="GO:0003743">
    <property type="term" value="F:translation initiation factor activity"/>
    <property type="evidence" value="ECO:0007669"/>
    <property type="project" value="UniProtKB-KW"/>
</dbReference>
<evidence type="ECO:0000313" key="5">
    <source>
        <dbReference type="Proteomes" id="UP000321947"/>
    </source>
</evidence>
<dbReference type="OrthoDB" id="1919674at2759"/>
<dbReference type="AlphaFoldDB" id="A0A5D3D503"/>
<dbReference type="EMBL" id="SSTE01001908">
    <property type="protein sequence ID" value="KAA0064246.1"/>
    <property type="molecule type" value="Genomic_DNA"/>
</dbReference>
<evidence type="ECO:0000313" key="2">
    <source>
        <dbReference type="EMBL" id="KAA0064246.1"/>
    </source>
</evidence>
<dbReference type="STRING" id="1194695.A0A5D3D503"/>
<protein>
    <submittedName>
        <fullName evidence="3">Transcription initiation factor IIE subunit alpha-like</fullName>
    </submittedName>
</protein>
<dbReference type="PANTHER" id="PTHR33448:SF3">
    <property type="entry name" value="OS09G0370000 PROTEIN"/>
    <property type="match status" value="1"/>
</dbReference>
<evidence type="ECO:0000256" key="1">
    <source>
        <dbReference type="SAM" id="MobiDB-lite"/>
    </source>
</evidence>
<keyword evidence="3" id="KW-0648">Protein biosynthesis</keyword>
<proteinExistence type="predicted"/>
<evidence type="ECO:0000313" key="3">
    <source>
        <dbReference type="EMBL" id="TYK18616.1"/>
    </source>
</evidence>
<reference evidence="4 5" key="1">
    <citation type="submission" date="2019-08" db="EMBL/GenBank/DDBJ databases">
        <title>Draft genome sequences of two oriental melons (Cucumis melo L. var makuwa).</title>
        <authorList>
            <person name="Kwon S.-Y."/>
        </authorList>
    </citation>
    <scope>NUCLEOTIDE SEQUENCE [LARGE SCALE GENOMIC DNA]</scope>
    <source>
        <strain evidence="5">cv. Chang Bougi</strain>
        <strain evidence="4">cv. SW 3</strain>
        <tissue evidence="3">Leaf</tissue>
    </source>
</reference>